<dbReference type="PROSITE" id="PS51464">
    <property type="entry name" value="SIS"/>
    <property type="match status" value="1"/>
</dbReference>
<evidence type="ECO:0000259" key="4">
    <source>
        <dbReference type="PROSITE" id="PS51071"/>
    </source>
</evidence>
<dbReference type="RefSeq" id="WP_165920860.1">
    <property type="nucleotide sequence ID" value="NZ_DAIRMY010000102.1"/>
</dbReference>
<dbReference type="GO" id="GO:0097367">
    <property type="term" value="F:carbohydrate derivative binding"/>
    <property type="evidence" value="ECO:0007669"/>
    <property type="project" value="InterPro"/>
</dbReference>
<dbReference type="InterPro" id="IPR001347">
    <property type="entry name" value="SIS_dom"/>
</dbReference>
<dbReference type="SUPFAM" id="SSF46689">
    <property type="entry name" value="Homeodomain-like"/>
    <property type="match status" value="1"/>
</dbReference>
<organism evidence="6 7">
    <name type="scientific">Muricomes intestini</name>
    <dbReference type="NCBI Taxonomy" id="1796634"/>
    <lineage>
        <taxon>Bacteria</taxon>
        <taxon>Bacillati</taxon>
        <taxon>Bacillota</taxon>
        <taxon>Clostridia</taxon>
        <taxon>Lachnospirales</taxon>
        <taxon>Lachnospiraceae</taxon>
        <taxon>Muricomes</taxon>
    </lineage>
</organism>
<keyword evidence="1" id="KW-0805">Transcription regulation</keyword>
<dbReference type="EMBL" id="SLZZ01000004">
    <property type="protein sequence ID" value="TCS81221.1"/>
    <property type="molecule type" value="Genomic_DNA"/>
</dbReference>
<evidence type="ECO:0000256" key="3">
    <source>
        <dbReference type="ARBA" id="ARBA00023163"/>
    </source>
</evidence>
<dbReference type="Gene3D" id="3.40.50.10490">
    <property type="entry name" value="Glucose-6-phosphate isomerase like protein, domain 1"/>
    <property type="match status" value="1"/>
</dbReference>
<feature type="domain" description="HTH rpiR-type" evidence="4">
    <location>
        <begin position="6"/>
        <end position="82"/>
    </location>
</feature>
<dbReference type="GO" id="GO:0003677">
    <property type="term" value="F:DNA binding"/>
    <property type="evidence" value="ECO:0007669"/>
    <property type="project" value="UniProtKB-KW"/>
</dbReference>
<name>A0A4R3KF02_9FIRM</name>
<dbReference type="AlphaFoldDB" id="A0A4R3KF02"/>
<evidence type="ECO:0000313" key="6">
    <source>
        <dbReference type="EMBL" id="TCS81221.1"/>
    </source>
</evidence>
<dbReference type="Pfam" id="PF01380">
    <property type="entry name" value="SIS"/>
    <property type="match status" value="1"/>
</dbReference>
<reference evidence="6 7" key="1">
    <citation type="submission" date="2019-03" db="EMBL/GenBank/DDBJ databases">
        <title>Genomic Encyclopedia of Type Strains, Phase IV (KMG-IV): sequencing the most valuable type-strain genomes for metagenomic binning, comparative biology and taxonomic classification.</title>
        <authorList>
            <person name="Goeker M."/>
        </authorList>
    </citation>
    <scope>NUCLEOTIDE SEQUENCE [LARGE SCALE GENOMIC DNA]</scope>
    <source>
        <strain evidence="6 7">DSM 29489</strain>
    </source>
</reference>
<keyword evidence="2" id="KW-0238">DNA-binding</keyword>
<dbReference type="InterPro" id="IPR035472">
    <property type="entry name" value="RpiR-like_SIS"/>
</dbReference>
<protein>
    <submittedName>
        <fullName evidence="6">RpiR family transcriptional regulator</fullName>
    </submittedName>
</protein>
<keyword evidence="7" id="KW-1185">Reference proteome</keyword>
<evidence type="ECO:0000256" key="1">
    <source>
        <dbReference type="ARBA" id="ARBA00023015"/>
    </source>
</evidence>
<dbReference type="Gene3D" id="1.10.10.10">
    <property type="entry name" value="Winged helix-like DNA-binding domain superfamily/Winged helix DNA-binding domain"/>
    <property type="match status" value="1"/>
</dbReference>
<dbReference type="GO" id="GO:0003700">
    <property type="term" value="F:DNA-binding transcription factor activity"/>
    <property type="evidence" value="ECO:0007669"/>
    <property type="project" value="InterPro"/>
</dbReference>
<gene>
    <name evidence="6" type="ORF">EDD59_104157</name>
</gene>
<dbReference type="Pfam" id="PF01418">
    <property type="entry name" value="HTH_6"/>
    <property type="match status" value="1"/>
</dbReference>
<dbReference type="GO" id="GO:1901135">
    <property type="term" value="P:carbohydrate derivative metabolic process"/>
    <property type="evidence" value="ECO:0007669"/>
    <property type="project" value="InterPro"/>
</dbReference>
<dbReference type="InterPro" id="IPR036388">
    <property type="entry name" value="WH-like_DNA-bd_sf"/>
</dbReference>
<dbReference type="CDD" id="cd05013">
    <property type="entry name" value="SIS_RpiR"/>
    <property type="match status" value="1"/>
</dbReference>
<dbReference type="Proteomes" id="UP000295726">
    <property type="component" value="Unassembled WGS sequence"/>
</dbReference>
<dbReference type="SUPFAM" id="SSF53697">
    <property type="entry name" value="SIS domain"/>
    <property type="match status" value="1"/>
</dbReference>
<dbReference type="PANTHER" id="PTHR30514">
    <property type="entry name" value="GLUCOKINASE"/>
    <property type="match status" value="1"/>
</dbReference>
<comment type="caution">
    <text evidence="6">The sequence shown here is derived from an EMBL/GenBank/DDBJ whole genome shotgun (WGS) entry which is preliminary data.</text>
</comment>
<dbReference type="InterPro" id="IPR046348">
    <property type="entry name" value="SIS_dom_sf"/>
</dbReference>
<evidence type="ECO:0000313" key="7">
    <source>
        <dbReference type="Proteomes" id="UP000295726"/>
    </source>
</evidence>
<evidence type="ECO:0000259" key="5">
    <source>
        <dbReference type="PROSITE" id="PS51464"/>
    </source>
</evidence>
<dbReference type="PROSITE" id="PS51071">
    <property type="entry name" value="HTH_RPIR"/>
    <property type="match status" value="1"/>
</dbReference>
<accession>A0A4R3KF02</accession>
<dbReference type="PANTHER" id="PTHR30514:SF1">
    <property type="entry name" value="HTH-TYPE TRANSCRIPTIONAL REGULATOR HEXR-RELATED"/>
    <property type="match status" value="1"/>
</dbReference>
<feature type="domain" description="SIS" evidence="5">
    <location>
        <begin position="121"/>
        <end position="271"/>
    </location>
</feature>
<dbReference type="InterPro" id="IPR047640">
    <property type="entry name" value="RpiR-like"/>
</dbReference>
<sequence>MTERSDTVLESIKSNFKSLFSAEKKAAEYILNNPEEAIMLNISELAQKSGSSEATVVRMCKHVGYQGYYQMRLLMSNDLGKSSVSYDENEMLDSSQRLFEYSAARVAELKESIDIRLLIKVIGIVKKSRMVFVVATGNTTPIALDLGFRLERFGIPCSYSMIPEHFLNHVSLGTCDDTIIAISRSGASKQVLQAIELAKKKNMHTVVISAERHTQLSEYADCIIQVVEKKPKASVLQPDSHLLEIAISDALLYILQHYDTFEENTENEKKDEPYDDVELLLSEYKL</sequence>
<dbReference type="InterPro" id="IPR009057">
    <property type="entry name" value="Homeodomain-like_sf"/>
</dbReference>
<dbReference type="InterPro" id="IPR000281">
    <property type="entry name" value="HTH_RpiR"/>
</dbReference>
<proteinExistence type="predicted"/>
<keyword evidence="3" id="KW-0804">Transcription</keyword>
<evidence type="ECO:0000256" key="2">
    <source>
        <dbReference type="ARBA" id="ARBA00023125"/>
    </source>
</evidence>